<evidence type="ECO:0000256" key="1">
    <source>
        <dbReference type="SAM" id="MobiDB-lite"/>
    </source>
</evidence>
<dbReference type="PANTHER" id="PTHR37392">
    <property type="entry name" value="OS09G0556800 PROTEIN"/>
    <property type="match status" value="1"/>
</dbReference>
<dbReference type="PANTHER" id="PTHR37392:SF1">
    <property type="entry name" value="OS09G0556800 PROTEIN"/>
    <property type="match status" value="1"/>
</dbReference>
<feature type="region of interest" description="Disordered" evidence="1">
    <location>
        <begin position="262"/>
        <end position="281"/>
    </location>
</feature>
<organism evidence="2 3">
    <name type="scientific">Liquidambar formosana</name>
    <name type="common">Formosan gum</name>
    <dbReference type="NCBI Taxonomy" id="63359"/>
    <lineage>
        <taxon>Eukaryota</taxon>
        <taxon>Viridiplantae</taxon>
        <taxon>Streptophyta</taxon>
        <taxon>Embryophyta</taxon>
        <taxon>Tracheophyta</taxon>
        <taxon>Spermatophyta</taxon>
        <taxon>Magnoliopsida</taxon>
        <taxon>eudicotyledons</taxon>
        <taxon>Gunneridae</taxon>
        <taxon>Pentapetalae</taxon>
        <taxon>Saxifragales</taxon>
        <taxon>Altingiaceae</taxon>
        <taxon>Liquidambar</taxon>
    </lineage>
</organism>
<reference evidence="2 3" key="1">
    <citation type="journal article" date="2024" name="Plant J.">
        <title>Genome sequences and population genomics reveal climatic adaptation and genomic divergence between two closely related sweetgum species.</title>
        <authorList>
            <person name="Xu W.Q."/>
            <person name="Ren C.Q."/>
            <person name="Zhang X.Y."/>
            <person name="Comes H.P."/>
            <person name="Liu X.H."/>
            <person name="Li Y.G."/>
            <person name="Kettle C.J."/>
            <person name="Jalonen R."/>
            <person name="Gaisberger H."/>
            <person name="Ma Y.Z."/>
            <person name="Qiu Y.X."/>
        </authorList>
    </citation>
    <scope>NUCLEOTIDE SEQUENCE [LARGE SCALE GENOMIC DNA]</scope>
    <source>
        <strain evidence="2">Hangzhou</strain>
    </source>
</reference>
<evidence type="ECO:0000313" key="2">
    <source>
        <dbReference type="EMBL" id="KAK9268314.1"/>
    </source>
</evidence>
<accession>A0AAP0NBN7</accession>
<name>A0AAP0NBN7_LIQFO</name>
<sequence>MVYTYTPTYYSSLHDSITSICKTILPFSFKKRRLPAAEQKLSKQQSDNLKWQQDSFHQILNLMGLHKEGILSETEVSAFRSHLLDTLIASPAYQEQPAILRDKLLFLQELFYAKCISVDEYHSSKRPLVQRLAVQGAEIEARDIIVAGPKDNSEEEWSVIDLRDEQCLLNKESLHSKNKSKNGSTMKQIKGAASVLGFVSSHKHGKKGEENGVIGPGVEHLRPIAPSIPSSVSAKNEIGFFGENPFWDTHLSGKEIETRSILMPESLPPEPVKENGDKVKKKPFRTLFQREQREGHGGGGDPGPDSEERVAKSAKKQWGFDGFKKWKRSNSEDETAPLPLSERSDSEAFMGRLVESPIGEGPDTKQIKRKLHSDGSASDFFIDKVLGEKIKKELSRIQSELNTTNPNLQFSNDQIEAISTKLPVDKADLKKFFPKSWCDRYGDVVLDVVKKEFKDHVGEMENLRNAAREKHGSSTRWTTFEDDENCHPNLFVHQDHSLATKQQMFTPSKGDRAYINKNSSSANGYECNPFLQDYTEKNGNTLRAESAFFQDQNPFWTPRHGSSMLG</sequence>
<protein>
    <submittedName>
        <fullName evidence="2">Uncharacterized protein</fullName>
    </submittedName>
</protein>
<proteinExistence type="predicted"/>
<dbReference type="AlphaFoldDB" id="A0AAP0NBN7"/>
<evidence type="ECO:0000313" key="3">
    <source>
        <dbReference type="Proteomes" id="UP001415857"/>
    </source>
</evidence>
<comment type="caution">
    <text evidence="2">The sequence shown here is derived from an EMBL/GenBank/DDBJ whole genome shotgun (WGS) entry which is preliminary data.</text>
</comment>
<gene>
    <name evidence="2" type="ORF">L1049_000062</name>
</gene>
<dbReference type="EMBL" id="JBBPBK010000015">
    <property type="protein sequence ID" value="KAK9268314.1"/>
    <property type="molecule type" value="Genomic_DNA"/>
</dbReference>
<dbReference type="Proteomes" id="UP001415857">
    <property type="component" value="Unassembled WGS sequence"/>
</dbReference>
<keyword evidence="3" id="KW-1185">Reference proteome</keyword>
<feature type="region of interest" description="Disordered" evidence="1">
    <location>
        <begin position="289"/>
        <end position="314"/>
    </location>
</feature>